<dbReference type="SUPFAM" id="SSF51984">
    <property type="entry name" value="MurCD N-terminal domain"/>
    <property type="match status" value="1"/>
</dbReference>
<keyword evidence="1" id="KW-1133">Transmembrane helix</keyword>
<feature type="transmembrane region" description="Helical" evidence="1">
    <location>
        <begin position="6"/>
        <end position="25"/>
    </location>
</feature>
<protein>
    <submittedName>
        <fullName evidence="4">UDP-N-acetylmuramate: L-alanyl-gamma-D-glutamyl-meso-diaminopimelate ligase</fullName>
    </submittedName>
</protein>
<dbReference type="InterPro" id="IPR050061">
    <property type="entry name" value="MurCDEF_pg_biosynth"/>
</dbReference>
<evidence type="ECO:0000259" key="3">
    <source>
        <dbReference type="Pfam" id="PF08245"/>
    </source>
</evidence>
<name>A0A1W2GNL5_REIFA</name>
<feature type="domain" description="Mur ligase N-terminal catalytic" evidence="2">
    <location>
        <begin position="7"/>
        <end position="103"/>
    </location>
</feature>
<reference evidence="4 5" key="1">
    <citation type="submission" date="2017-04" db="EMBL/GenBank/DDBJ databases">
        <authorList>
            <person name="Afonso C.L."/>
            <person name="Miller P.J."/>
            <person name="Scott M.A."/>
            <person name="Spackman E."/>
            <person name="Goraichik I."/>
            <person name="Dimitrov K.M."/>
            <person name="Suarez D.L."/>
            <person name="Swayne D.E."/>
        </authorList>
    </citation>
    <scope>NUCLEOTIDE SEQUENCE [LARGE SCALE GENOMIC DNA]</scope>
    <source>
        <strain evidence="4 5">DSM 26133</strain>
    </source>
</reference>
<dbReference type="Pfam" id="PF08245">
    <property type="entry name" value="Mur_ligase_M"/>
    <property type="match status" value="1"/>
</dbReference>
<organism evidence="4 5">
    <name type="scientific">Reichenbachiella faecimaris</name>
    <dbReference type="NCBI Taxonomy" id="692418"/>
    <lineage>
        <taxon>Bacteria</taxon>
        <taxon>Pseudomonadati</taxon>
        <taxon>Bacteroidota</taxon>
        <taxon>Cytophagia</taxon>
        <taxon>Cytophagales</taxon>
        <taxon>Reichenbachiellaceae</taxon>
        <taxon>Reichenbachiella</taxon>
    </lineage>
</organism>
<dbReference type="PANTHER" id="PTHR43445">
    <property type="entry name" value="UDP-N-ACETYLMURAMATE--L-ALANINE LIGASE-RELATED"/>
    <property type="match status" value="1"/>
</dbReference>
<evidence type="ECO:0000259" key="2">
    <source>
        <dbReference type="Pfam" id="PF01225"/>
    </source>
</evidence>
<dbReference type="AlphaFoldDB" id="A0A1W2GNL5"/>
<dbReference type="EMBL" id="FWYF01000004">
    <property type="protein sequence ID" value="SMD37856.1"/>
    <property type="molecule type" value="Genomic_DNA"/>
</dbReference>
<dbReference type="RefSeq" id="WP_084374133.1">
    <property type="nucleotide sequence ID" value="NZ_FWYF01000004.1"/>
</dbReference>
<evidence type="ECO:0000313" key="5">
    <source>
        <dbReference type="Proteomes" id="UP000192472"/>
    </source>
</evidence>
<dbReference type="SUPFAM" id="SSF53244">
    <property type="entry name" value="MurD-like peptide ligases, peptide-binding domain"/>
    <property type="match status" value="1"/>
</dbReference>
<dbReference type="Pfam" id="PF01225">
    <property type="entry name" value="Mur_ligase"/>
    <property type="match status" value="1"/>
</dbReference>
<dbReference type="InterPro" id="IPR036615">
    <property type="entry name" value="Mur_ligase_C_dom_sf"/>
</dbReference>
<gene>
    <name evidence="4" type="ORF">SAMN04488029_3494</name>
</gene>
<dbReference type="Gene3D" id="3.40.1190.10">
    <property type="entry name" value="Mur-like, catalytic domain"/>
    <property type="match status" value="1"/>
</dbReference>
<evidence type="ECO:0000313" key="4">
    <source>
        <dbReference type="EMBL" id="SMD37856.1"/>
    </source>
</evidence>
<dbReference type="STRING" id="692418.SAMN04488029_3494"/>
<proteinExistence type="predicted"/>
<dbReference type="InterPro" id="IPR013221">
    <property type="entry name" value="Mur_ligase_cen"/>
</dbReference>
<keyword evidence="5" id="KW-1185">Reference proteome</keyword>
<dbReference type="Gene3D" id="3.40.50.720">
    <property type="entry name" value="NAD(P)-binding Rossmann-like Domain"/>
    <property type="match status" value="1"/>
</dbReference>
<dbReference type="OrthoDB" id="9804126at2"/>
<dbReference type="GO" id="GO:0016881">
    <property type="term" value="F:acid-amino acid ligase activity"/>
    <property type="evidence" value="ECO:0007669"/>
    <property type="project" value="InterPro"/>
</dbReference>
<dbReference type="InterPro" id="IPR000713">
    <property type="entry name" value="Mur_ligase_N"/>
</dbReference>
<keyword evidence="1" id="KW-0812">Transmembrane</keyword>
<accession>A0A1W2GNL5</accession>
<feature type="domain" description="Mur ligase central" evidence="3">
    <location>
        <begin position="113"/>
        <end position="281"/>
    </location>
</feature>
<dbReference type="SUPFAM" id="SSF53623">
    <property type="entry name" value="MurD-like peptide ligases, catalytic domain"/>
    <property type="match status" value="1"/>
</dbReference>
<dbReference type="PANTHER" id="PTHR43445:SF5">
    <property type="entry name" value="UDP-N-ACETYLMURAMATE--L-ALANYL-GAMMA-D-GLUTAMYL-MESO-2,6-DIAMINOHEPTANDIOATE LIGASE"/>
    <property type="match status" value="1"/>
</dbReference>
<dbReference type="Proteomes" id="UP000192472">
    <property type="component" value="Unassembled WGS sequence"/>
</dbReference>
<evidence type="ECO:0000256" key="1">
    <source>
        <dbReference type="SAM" id="Phobius"/>
    </source>
</evidence>
<keyword evidence="1" id="KW-0472">Membrane</keyword>
<sequence length="453" mass="50797">MSQKNQKIYIIAIGGAVMSSLAIALKKKGMTVSGSDDKIYDPAASLLKSHDLLPTEIGWDANRIDSSIDAVIVGMHAKADNPELLKAQELGIKIWSYPEFIRAQSDNKQRIVITGSHGKTTITGTIIHVLNYWKRDFDYVIGAKIKGIEETIKLSNAPVIIIEGDEYFTSPLDPEPKFLKYDHHIALISGTAWDHINVYPTENSYLQQFEKLADRTPKAGSLVYCIEDKQAKKIGSKERDDVRQDSYETPKYKVKDGVFVINGDTPVKLFGKHNMQNIAGAKTILKRIGITDEQFYEAVASFEGAFKRNNLLSENKSTSIYTDFAHAPSKLAATAAALKELHPKRKLVACYELHTFSSLNKEFLSNYKGTYKVPDEAIVFYDQKVVMEKNYEPIADDEIKNAFGRKDILVFTDAEKLQSHLEEKNWVDQDLLFMSSGTFGGMDLTSFARSIIS</sequence>
<keyword evidence="4" id="KW-0436">Ligase</keyword>
<dbReference type="GO" id="GO:0005524">
    <property type="term" value="F:ATP binding"/>
    <property type="evidence" value="ECO:0007669"/>
    <property type="project" value="InterPro"/>
</dbReference>
<dbReference type="Gene3D" id="3.90.190.20">
    <property type="entry name" value="Mur ligase, C-terminal domain"/>
    <property type="match status" value="1"/>
</dbReference>
<dbReference type="InterPro" id="IPR036565">
    <property type="entry name" value="Mur-like_cat_sf"/>
</dbReference>